<dbReference type="PANTHER" id="PTHR33375">
    <property type="entry name" value="CHROMOSOME-PARTITIONING PROTEIN PARB-RELATED"/>
    <property type="match status" value="1"/>
</dbReference>
<dbReference type="SUPFAM" id="SSF109709">
    <property type="entry name" value="KorB DNA-binding domain-like"/>
    <property type="match status" value="1"/>
</dbReference>
<dbReference type="STRING" id="28885.EI16_12155"/>
<proteinExistence type="inferred from homology"/>
<dbReference type="PANTHER" id="PTHR33375:SF1">
    <property type="entry name" value="CHROMOSOME-PARTITIONING PROTEIN PARB-RELATED"/>
    <property type="match status" value="1"/>
</dbReference>
<evidence type="ECO:0000259" key="3">
    <source>
        <dbReference type="SMART" id="SM00470"/>
    </source>
</evidence>
<dbReference type="GO" id="GO:0007059">
    <property type="term" value="P:chromosome segregation"/>
    <property type="evidence" value="ECO:0007669"/>
    <property type="project" value="TreeGrafter"/>
</dbReference>
<sequence>MAKKVDIKARAAAKKAAAKQAPTTDVEQKQSHVNEIEAEDSSLESIQTPSEVVNKFERAKASGSAASVILSEGGESKHIPLANLVENPYNARHFYKEARIERMKASIEAFGQLAPLIVCPGDKAGEYIVIDGFYRYQALGKSQRASANCLIYRNINESNMYFISREMNFERNEQSVLDDAISLKNLSESKHLFTQEEFAAETKQSRENVAKLMQIATLPKKAMQIIFDSRDVDADGEEKDIGISKAYTLSQIHKKFGDDDEFISALPGILKNYQTKRQLEDYYKSLSRSSVRKTLAKKMPTVVFNHGNGKKAGEITTKGSSISMKFKAPSKEVAKDIEDKITAILNESLEK</sequence>
<protein>
    <recommendedName>
        <fullName evidence="3">ParB-like N-terminal domain-containing protein</fullName>
    </recommendedName>
</protein>
<dbReference type="Gene3D" id="1.10.10.2830">
    <property type="match status" value="1"/>
</dbReference>
<keyword evidence="5" id="KW-1185">Reference proteome</keyword>
<dbReference type="InterPro" id="IPR004437">
    <property type="entry name" value="ParB/RepB/Spo0J"/>
</dbReference>
<comment type="similarity">
    <text evidence="1">Belongs to the ParB family.</text>
</comment>
<dbReference type="SMART" id="SM00470">
    <property type="entry name" value="ParB"/>
    <property type="match status" value="1"/>
</dbReference>
<evidence type="ECO:0000256" key="2">
    <source>
        <dbReference type="SAM" id="MobiDB-lite"/>
    </source>
</evidence>
<dbReference type="InterPro" id="IPR036086">
    <property type="entry name" value="ParB/Sulfiredoxin_sf"/>
</dbReference>
<name>A0A066ZWD1_HYDMR</name>
<dbReference type="AlphaFoldDB" id="A0A066ZWD1"/>
<dbReference type="InterPro" id="IPR050336">
    <property type="entry name" value="Chromosome_partition/occlusion"/>
</dbReference>
<dbReference type="GO" id="GO:0003677">
    <property type="term" value="F:DNA binding"/>
    <property type="evidence" value="ECO:0007669"/>
    <property type="project" value="InterPro"/>
</dbReference>
<dbReference type="EMBL" id="JMIU01000002">
    <property type="protein sequence ID" value="KDN94646.1"/>
    <property type="molecule type" value="Genomic_DNA"/>
</dbReference>
<dbReference type="Pfam" id="PF02195">
    <property type="entry name" value="ParB_N"/>
    <property type="match status" value="1"/>
</dbReference>
<evidence type="ECO:0000313" key="5">
    <source>
        <dbReference type="Proteomes" id="UP000027341"/>
    </source>
</evidence>
<dbReference type="InterPro" id="IPR003115">
    <property type="entry name" value="ParB_N"/>
</dbReference>
<accession>A0A066ZWD1</accession>
<dbReference type="Gene3D" id="3.90.1530.30">
    <property type="match status" value="1"/>
</dbReference>
<feature type="compositionally biased region" description="Basic and acidic residues" evidence="2">
    <location>
        <begin position="26"/>
        <end position="35"/>
    </location>
</feature>
<comment type="caution">
    <text evidence="4">The sequence shown here is derived from an EMBL/GenBank/DDBJ whole genome shotgun (WGS) entry which is preliminary data.</text>
</comment>
<gene>
    <name evidence="4" type="ORF">EI16_12155</name>
</gene>
<dbReference type="Proteomes" id="UP000027341">
    <property type="component" value="Unassembled WGS sequence"/>
</dbReference>
<feature type="region of interest" description="Disordered" evidence="2">
    <location>
        <begin position="14"/>
        <end position="42"/>
    </location>
</feature>
<evidence type="ECO:0000256" key="1">
    <source>
        <dbReference type="ARBA" id="ARBA00006295"/>
    </source>
</evidence>
<dbReference type="SUPFAM" id="SSF110849">
    <property type="entry name" value="ParB/Sulfiredoxin"/>
    <property type="match status" value="1"/>
</dbReference>
<dbReference type="RefSeq" id="WP_029913642.1">
    <property type="nucleotide sequence ID" value="NZ_JMIU01000002.1"/>
</dbReference>
<dbReference type="GO" id="GO:0005694">
    <property type="term" value="C:chromosome"/>
    <property type="evidence" value="ECO:0007669"/>
    <property type="project" value="TreeGrafter"/>
</dbReference>
<reference evidence="4 5" key="1">
    <citation type="submission" date="2014-04" db="EMBL/GenBank/DDBJ databases">
        <title>Draft genome sequence of Hydrogenovibrio marinus MH-110, a model organism for aerobic H2 metabolism.</title>
        <authorList>
            <person name="Cha H.J."/>
            <person name="Jo B.H."/>
            <person name="Hwang B.H."/>
        </authorList>
    </citation>
    <scope>NUCLEOTIDE SEQUENCE [LARGE SCALE GENOMIC DNA]</scope>
    <source>
        <strain evidence="4 5">MH-110</strain>
    </source>
</reference>
<dbReference type="NCBIfam" id="TIGR00180">
    <property type="entry name" value="parB_part"/>
    <property type="match status" value="1"/>
</dbReference>
<evidence type="ECO:0000313" key="4">
    <source>
        <dbReference type="EMBL" id="KDN94646.1"/>
    </source>
</evidence>
<feature type="domain" description="ParB-like N-terminal" evidence="3">
    <location>
        <begin position="77"/>
        <end position="169"/>
    </location>
</feature>
<organism evidence="4 5">
    <name type="scientific">Hydrogenovibrio marinus</name>
    <dbReference type="NCBI Taxonomy" id="28885"/>
    <lineage>
        <taxon>Bacteria</taxon>
        <taxon>Pseudomonadati</taxon>
        <taxon>Pseudomonadota</taxon>
        <taxon>Gammaproteobacteria</taxon>
        <taxon>Thiotrichales</taxon>
        <taxon>Piscirickettsiaceae</taxon>
        <taxon>Hydrogenovibrio</taxon>
    </lineage>
</organism>